<dbReference type="EMBL" id="JBHSNQ010000013">
    <property type="protein sequence ID" value="MFC5540422.1"/>
    <property type="molecule type" value="Genomic_DNA"/>
</dbReference>
<evidence type="ECO:0000313" key="1">
    <source>
        <dbReference type="EMBL" id="MFC5540422.1"/>
    </source>
</evidence>
<protein>
    <submittedName>
        <fullName evidence="1">Competence protein ComK</fullName>
    </submittedName>
</protein>
<organism evidence="1 2">
    <name type="scientific">Ureibacillus suwonensis</name>
    <dbReference type="NCBI Taxonomy" id="313007"/>
    <lineage>
        <taxon>Bacteria</taxon>
        <taxon>Bacillati</taxon>
        <taxon>Bacillota</taxon>
        <taxon>Bacilli</taxon>
        <taxon>Bacillales</taxon>
        <taxon>Caryophanaceae</taxon>
        <taxon>Ureibacillus</taxon>
    </lineage>
</organism>
<proteinExistence type="predicted"/>
<dbReference type="Proteomes" id="UP001595978">
    <property type="component" value="Unassembled WGS sequence"/>
</dbReference>
<sequence>MADLKDFDWYYITPNTYVVEPVEYNGKSCSRVYDKFEIFYIDKKPLKLLNDTFRKLGTTYKASMDFSKRFLGKGKHKVPIVLSYDQPYVFLPVLSPSSSKNIWIAQHAIINIRKGKDGTIITLKNEVEIELPIHYTSFCAQYACATMLLKYALKQRKLFQRELDFLDDPDDDK</sequence>
<dbReference type="InterPro" id="IPR010461">
    <property type="entry name" value="ComK"/>
</dbReference>
<keyword evidence="2" id="KW-1185">Reference proteome</keyword>
<name>A0ABW0R8J3_9BACL</name>
<comment type="caution">
    <text evidence="1">The sequence shown here is derived from an EMBL/GenBank/DDBJ whole genome shotgun (WGS) entry which is preliminary data.</text>
</comment>
<accession>A0ABW0R8J3</accession>
<evidence type="ECO:0000313" key="2">
    <source>
        <dbReference type="Proteomes" id="UP001595978"/>
    </source>
</evidence>
<dbReference type="RefSeq" id="WP_342470139.1">
    <property type="nucleotide sequence ID" value="NZ_JBHSNQ010000013.1"/>
</dbReference>
<gene>
    <name evidence="1" type="ORF">ACFPOH_01255</name>
</gene>
<dbReference type="Pfam" id="PF06338">
    <property type="entry name" value="ComK"/>
    <property type="match status" value="1"/>
</dbReference>
<reference evidence="2" key="1">
    <citation type="journal article" date="2019" name="Int. J. Syst. Evol. Microbiol.">
        <title>The Global Catalogue of Microorganisms (GCM) 10K type strain sequencing project: providing services to taxonomists for standard genome sequencing and annotation.</title>
        <authorList>
            <consortium name="The Broad Institute Genomics Platform"/>
            <consortium name="The Broad Institute Genome Sequencing Center for Infectious Disease"/>
            <person name="Wu L."/>
            <person name="Ma J."/>
        </authorList>
    </citation>
    <scope>NUCLEOTIDE SEQUENCE [LARGE SCALE GENOMIC DNA]</scope>
    <source>
        <strain evidence="2">CCUG 56331</strain>
    </source>
</reference>